<gene>
    <name evidence="3" type="ORF">S01H1_48580</name>
</gene>
<dbReference type="InterPro" id="IPR032466">
    <property type="entry name" value="Metal_Hydrolase"/>
</dbReference>
<protein>
    <recommendedName>
        <fullName evidence="2">Amidohydrolase-related domain-containing protein</fullName>
    </recommendedName>
</protein>
<evidence type="ECO:0000256" key="1">
    <source>
        <dbReference type="ARBA" id="ARBA00022801"/>
    </source>
</evidence>
<reference evidence="3" key="1">
    <citation type="journal article" date="2014" name="Front. Microbiol.">
        <title>High frequency of phylogenetically diverse reductive dehalogenase-homologous genes in deep subseafloor sedimentary metagenomes.</title>
        <authorList>
            <person name="Kawai M."/>
            <person name="Futagami T."/>
            <person name="Toyoda A."/>
            <person name="Takaki Y."/>
            <person name="Nishi S."/>
            <person name="Hori S."/>
            <person name="Arai W."/>
            <person name="Tsubouchi T."/>
            <person name="Morono Y."/>
            <person name="Uchiyama I."/>
            <person name="Ito T."/>
            <person name="Fujiyama A."/>
            <person name="Inagaki F."/>
            <person name="Takami H."/>
        </authorList>
    </citation>
    <scope>NUCLEOTIDE SEQUENCE</scope>
    <source>
        <strain evidence="3">Expedition CK06-06</strain>
    </source>
</reference>
<dbReference type="SUPFAM" id="SSF51556">
    <property type="entry name" value="Metallo-dependent hydrolases"/>
    <property type="match status" value="1"/>
</dbReference>
<organism evidence="3">
    <name type="scientific">marine sediment metagenome</name>
    <dbReference type="NCBI Taxonomy" id="412755"/>
    <lineage>
        <taxon>unclassified sequences</taxon>
        <taxon>metagenomes</taxon>
        <taxon>ecological metagenomes</taxon>
    </lineage>
</organism>
<dbReference type="InterPro" id="IPR050287">
    <property type="entry name" value="MTA/SAH_deaminase"/>
</dbReference>
<feature type="non-terminal residue" evidence="3">
    <location>
        <position position="262"/>
    </location>
</feature>
<dbReference type="Gene3D" id="3.20.20.140">
    <property type="entry name" value="Metal-dependent hydrolases"/>
    <property type="match status" value="1"/>
</dbReference>
<accession>X0XTE8</accession>
<comment type="caution">
    <text evidence="3">The sequence shown here is derived from an EMBL/GenBank/DDBJ whole genome shotgun (WGS) entry which is preliminary data.</text>
</comment>
<dbReference type="PANTHER" id="PTHR43794">
    <property type="entry name" value="AMINOHYDROLASE SSNA-RELATED"/>
    <property type="match status" value="1"/>
</dbReference>
<evidence type="ECO:0000259" key="2">
    <source>
        <dbReference type="Pfam" id="PF01979"/>
    </source>
</evidence>
<keyword evidence="1" id="KW-0378">Hydrolase</keyword>
<name>X0XTE8_9ZZZZ</name>
<dbReference type="AlphaFoldDB" id="X0XTE8"/>
<evidence type="ECO:0000313" key="3">
    <source>
        <dbReference type="EMBL" id="GAG28156.1"/>
    </source>
</evidence>
<dbReference type="Pfam" id="PF01979">
    <property type="entry name" value="Amidohydro_1"/>
    <property type="match status" value="1"/>
</dbReference>
<dbReference type="EMBL" id="BARS01031200">
    <property type="protein sequence ID" value="GAG28156.1"/>
    <property type="molecule type" value="Genomic_DNA"/>
</dbReference>
<dbReference type="PANTHER" id="PTHR43794:SF11">
    <property type="entry name" value="AMIDOHYDROLASE-RELATED DOMAIN-CONTAINING PROTEIN"/>
    <property type="match status" value="1"/>
</dbReference>
<dbReference type="InterPro" id="IPR006680">
    <property type="entry name" value="Amidohydro-rel"/>
</dbReference>
<sequence>YTYPDGFAKAVEEAGNRMIMGADIEEVDLNRLKEGVYEYLPEKGEAAYKRAVDLHRNWHGKGLITTIMAPKAADLAVPETYLRCKEYAEEHDLNVTTHLSQSWREIQQVERLYGKTPPQHLHDLGILNEKLTGAHCTYATEKDTQMITESGMGILHCRSVRNPLMRWMDLGIPVGLGTDDYFHDMLQLLRENVTGQAARARAVGGSPGMLAGNRLTRRPSFYELLELATRRGAEVLGIDDKVGSLEEGKRADLIMVKGEFRP</sequence>
<feature type="non-terminal residue" evidence="3">
    <location>
        <position position="1"/>
    </location>
</feature>
<feature type="domain" description="Amidohydrolase-related" evidence="2">
    <location>
        <begin position="8"/>
        <end position="257"/>
    </location>
</feature>
<dbReference type="GO" id="GO:0016787">
    <property type="term" value="F:hydrolase activity"/>
    <property type="evidence" value="ECO:0007669"/>
    <property type="project" value="UniProtKB-KW"/>
</dbReference>
<proteinExistence type="predicted"/>